<keyword evidence="2" id="KW-1133">Transmembrane helix</keyword>
<reference evidence="3" key="1">
    <citation type="journal article" date="2022" name="bioRxiv">
        <title>Sequencing and chromosome-scale assembly of the giantPleurodeles waltlgenome.</title>
        <authorList>
            <person name="Brown T."/>
            <person name="Elewa A."/>
            <person name="Iarovenko S."/>
            <person name="Subramanian E."/>
            <person name="Araus A.J."/>
            <person name="Petzold A."/>
            <person name="Susuki M."/>
            <person name="Suzuki K.-i.T."/>
            <person name="Hayashi T."/>
            <person name="Toyoda A."/>
            <person name="Oliveira C."/>
            <person name="Osipova E."/>
            <person name="Leigh N.D."/>
            <person name="Simon A."/>
            <person name="Yun M.H."/>
        </authorList>
    </citation>
    <scope>NUCLEOTIDE SEQUENCE</scope>
    <source>
        <strain evidence="3">20211129_DDA</strain>
        <tissue evidence="3">Liver</tissue>
    </source>
</reference>
<keyword evidence="4" id="KW-1185">Reference proteome</keyword>
<dbReference type="Proteomes" id="UP001066276">
    <property type="component" value="Chromosome 10"/>
</dbReference>
<proteinExistence type="predicted"/>
<keyword evidence="2" id="KW-0472">Membrane</keyword>
<evidence type="ECO:0000313" key="3">
    <source>
        <dbReference type="EMBL" id="KAJ1098468.1"/>
    </source>
</evidence>
<name>A0AAV7M5I1_PLEWA</name>
<feature type="compositionally biased region" description="Low complexity" evidence="1">
    <location>
        <begin position="152"/>
        <end position="162"/>
    </location>
</feature>
<organism evidence="3 4">
    <name type="scientific">Pleurodeles waltl</name>
    <name type="common">Iberian ribbed newt</name>
    <dbReference type="NCBI Taxonomy" id="8319"/>
    <lineage>
        <taxon>Eukaryota</taxon>
        <taxon>Metazoa</taxon>
        <taxon>Chordata</taxon>
        <taxon>Craniata</taxon>
        <taxon>Vertebrata</taxon>
        <taxon>Euteleostomi</taxon>
        <taxon>Amphibia</taxon>
        <taxon>Batrachia</taxon>
        <taxon>Caudata</taxon>
        <taxon>Salamandroidea</taxon>
        <taxon>Salamandridae</taxon>
        <taxon>Pleurodelinae</taxon>
        <taxon>Pleurodeles</taxon>
    </lineage>
</organism>
<comment type="caution">
    <text evidence="3">The sequence shown here is derived from an EMBL/GenBank/DDBJ whole genome shotgun (WGS) entry which is preliminary data.</text>
</comment>
<dbReference type="EMBL" id="JANPWB010000014">
    <property type="protein sequence ID" value="KAJ1098468.1"/>
    <property type="molecule type" value="Genomic_DNA"/>
</dbReference>
<feature type="region of interest" description="Disordered" evidence="1">
    <location>
        <begin position="150"/>
        <end position="173"/>
    </location>
</feature>
<feature type="transmembrane region" description="Helical" evidence="2">
    <location>
        <begin position="121"/>
        <end position="142"/>
    </location>
</feature>
<sequence>MRQDRRSGRIGGLVGPRPRVECGLDWGGACAVLCSWDCSQCLYCWRGACVGRLAAAVAPRGCRVDPRLGVGSLPVERGLAATCGEPGRLRRWIGAAAEMEPVEHWTSPAEGPFGGRVSPQAVCGAVGAALIGFGAGVLPYVFLPDQRRETAAGRGPRTGAGPWFSRDRLRQAG</sequence>
<evidence type="ECO:0000256" key="2">
    <source>
        <dbReference type="SAM" id="Phobius"/>
    </source>
</evidence>
<evidence type="ECO:0000313" key="4">
    <source>
        <dbReference type="Proteomes" id="UP001066276"/>
    </source>
</evidence>
<dbReference type="AlphaFoldDB" id="A0AAV7M5I1"/>
<accession>A0AAV7M5I1</accession>
<gene>
    <name evidence="3" type="ORF">NDU88_003579</name>
</gene>
<protein>
    <submittedName>
        <fullName evidence="3">Uncharacterized protein</fullName>
    </submittedName>
</protein>
<keyword evidence="2" id="KW-0812">Transmembrane</keyword>
<evidence type="ECO:0000256" key="1">
    <source>
        <dbReference type="SAM" id="MobiDB-lite"/>
    </source>
</evidence>